<comment type="caution">
    <text evidence="9">The sequence shown here is derived from an EMBL/GenBank/DDBJ whole genome shotgun (WGS) entry which is preliminary data.</text>
</comment>
<evidence type="ECO:0000256" key="7">
    <source>
        <dbReference type="SAM" id="MobiDB-lite"/>
    </source>
</evidence>
<feature type="transmembrane region" description="Helical" evidence="8">
    <location>
        <begin position="438"/>
        <end position="460"/>
    </location>
</feature>
<evidence type="ECO:0000313" key="9">
    <source>
        <dbReference type="EMBL" id="CAJ1401374.1"/>
    </source>
</evidence>
<proteinExistence type="inferred from homology"/>
<dbReference type="AlphaFoldDB" id="A0AA36NCT6"/>
<dbReference type="PANTHER" id="PTHR31585:SF51">
    <property type="entry name" value="TRANSPORTER, PUTATIVE-RELATED"/>
    <property type="match status" value="1"/>
</dbReference>
<feature type="region of interest" description="Disordered" evidence="7">
    <location>
        <begin position="552"/>
        <end position="578"/>
    </location>
</feature>
<evidence type="ECO:0000256" key="6">
    <source>
        <dbReference type="ARBA" id="ARBA00023136"/>
    </source>
</evidence>
<dbReference type="EMBL" id="CAUJNA010003412">
    <property type="protein sequence ID" value="CAJ1401374.1"/>
    <property type="molecule type" value="Genomic_DNA"/>
</dbReference>
<feature type="transmembrane region" description="Helical" evidence="8">
    <location>
        <begin position="12"/>
        <end position="37"/>
    </location>
</feature>
<dbReference type="SUPFAM" id="SSF103473">
    <property type="entry name" value="MFS general substrate transporter"/>
    <property type="match status" value="1"/>
</dbReference>
<keyword evidence="6 8" id="KW-0472">Membrane</keyword>
<dbReference type="Gene3D" id="1.20.1250.20">
    <property type="entry name" value="MFS general substrate transporter like domains"/>
    <property type="match status" value="1"/>
</dbReference>
<dbReference type="PANTHER" id="PTHR31585">
    <property type="entry name" value="FOLATE-BIOPTERIN TRANSPORTER 1, CHLOROPLASTIC"/>
    <property type="match status" value="1"/>
</dbReference>
<keyword evidence="3" id="KW-0813">Transport</keyword>
<evidence type="ECO:0000256" key="4">
    <source>
        <dbReference type="ARBA" id="ARBA00022692"/>
    </source>
</evidence>
<feature type="transmembrane region" description="Helical" evidence="8">
    <location>
        <begin position="85"/>
        <end position="104"/>
    </location>
</feature>
<evidence type="ECO:0000256" key="2">
    <source>
        <dbReference type="ARBA" id="ARBA00007015"/>
    </source>
</evidence>
<accession>A0AA36NCT6</accession>
<feature type="transmembrane region" description="Helical" evidence="8">
    <location>
        <begin position="233"/>
        <end position="251"/>
    </location>
</feature>
<gene>
    <name evidence="9" type="ORF">EVOR1521_LOCUS24537</name>
</gene>
<protein>
    <submittedName>
        <fullName evidence="9">Uncharacterized protein</fullName>
    </submittedName>
</protein>
<evidence type="ECO:0000313" key="10">
    <source>
        <dbReference type="Proteomes" id="UP001178507"/>
    </source>
</evidence>
<feature type="transmembrane region" description="Helical" evidence="8">
    <location>
        <begin position="368"/>
        <end position="388"/>
    </location>
</feature>
<evidence type="ECO:0000256" key="8">
    <source>
        <dbReference type="SAM" id="Phobius"/>
    </source>
</evidence>
<comment type="subcellular location">
    <subcellularLocation>
        <location evidence="1">Membrane</location>
        <topology evidence="1">Multi-pass membrane protein</topology>
    </subcellularLocation>
</comment>
<name>A0AA36NCT6_9DINO</name>
<feature type="transmembrane region" description="Helical" evidence="8">
    <location>
        <begin position="332"/>
        <end position="356"/>
    </location>
</feature>
<keyword evidence="10" id="KW-1185">Reference proteome</keyword>
<comment type="similarity">
    <text evidence="2">Belongs to the major facilitator superfamily. Folate-biopterin transporter (TC 2.A.71) family.</text>
</comment>
<organism evidence="9 10">
    <name type="scientific">Effrenium voratum</name>
    <dbReference type="NCBI Taxonomy" id="2562239"/>
    <lineage>
        <taxon>Eukaryota</taxon>
        <taxon>Sar</taxon>
        <taxon>Alveolata</taxon>
        <taxon>Dinophyceae</taxon>
        <taxon>Suessiales</taxon>
        <taxon>Symbiodiniaceae</taxon>
        <taxon>Effrenium</taxon>
    </lineage>
</organism>
<sequence>MAGWISELKASFGWQFLLTIFYYHHVMKGFVLMYVYTSFDWVMASHHVRGPRLQALKTAALLPWVLKPILGIASDMFPICGKSKAPYIIMATLVGCPACCFIGCHEKLDMSHELKTSAAVSAFFCVGVQICTCDLLLEAVIAERVRKSPGQGPSLMAFANGGQTAGEAFAILTVGWALERYGPHGPCLLAVPLTFLALVPAMCNWLDEPLRGPEESQQRRRAFFSSGETGGEIPFLVAAMGLGSLVILYVATNTDDSIRGDPLDLTAATYQLKLILLVAFGILAASLCLLNPTIGLMNAFFVLQSTSTISVDGGAFYFFTDDSSSYPMGPHFSVWFYTTGLGMAASAFGIFGLWIYNRYMSDWTYRGLLIISNLLWSLVSLLSVLEFTRRNRDLLGIPDTAFVLIATVLQSMVSRWAYVPGGLLLCQVCPEGLESTMFALLGGCHNLGRAVASILGTYLLAFLGVEPDGTQHDRHCFDRLWMAAVLQALAPLVTLCLIPRMIPDASQTDPLRLSGGPVAGTGGMEDSDPKLSISMATRGSLWRSFISGGVEQAGSSGASPGSGGPAARMATYGTQADSTGGSRLAAFYQRKSVRGPDLLSMTHWLQ</sequence>
<evidence type="ECO:0000256" key="3">
    <source>
        <dbReference type="ARBA" id="ARBA00022448"/>
    </source>
</evidence>
<dbReference type="InterPro" id="IPR039309">
    <property type="entry name" value="BT1"/>
</dbReference>
<evidence type="ECO:0000256" key="1">
    <source>
        <dbReference type="ARBA" id="ARBA00004141"/>
    </source>
</evidence>
<dbReference type="InterPro" id="IPR036259">
    <property type="entry name" value="MFS_trans_sf"/>
</dbReference>
<feature type="transmembrane region" description="Helical" evidence="8">
    <location>
        <begin position="300"/>
        <end position="320"/>
    </location>
</feature>
<feature type="transmembrane region" description="Helical" evidence="8">
    <location>
        <begin position="272"/>
        <end position="294"/>
    </location>
</feature>
<dbReference type="Pfam" id="PF03092">
    <property type="entry name" value="BT1"/>
    <property type="match status" value="1"/>
</dbReference>
<feature type="transmembrane region" description="Helical" evidence="8">
    <location>
        <begin position="480"/>
        <end position="502"/>
    </location>
</feature>
<evidence type="ECO:0000256" key="5">
    <source>
        <dbReference type="ARBA" id="ARBA00022989"/>
    </source>
</evidence>
<dbReference type="GO" id="GO:0016020">
    <property type="term" value="C:membrane"/>
    <property type="evidence" value="ECO:0007669"/>
    <property type="project" value="UniProtKB-SubCell"/>
</dbReference>
<keyword evidence="5 8" id="KW-1133">Transmembrane helix</keyword>
<dbReference type="Proteomes" id="UP001178507">
    <property type="component" value="Unassembled WGS sequence"/>
</dbReference>
<keyword evidence="4 8" id="KW-0812">Transmembrane</keyword>
<feature type="transmembrane region" description="Helical" evidence="8">
    <location>
        <begin position="400"/>
        <end position="418"/>
    </location>
</feature>
<reference evidence="9" key="1">
    <citation type="submission" date="2023-08" db="EMBL/GenBank/DDBJ databases">
        <authorList>
            <person name="Chen Y."/>
            <person name="Shah S."/>
            <person name="Dougan E. K."/>
            <person name="Thang M."/>
            <person name="Chan C."/>
        </authorList>
    </citation>
    <scope>NUCLEOTIDE SEQUENCE</scope>
</reference>